<evidence type="ECO:0000259" key="3">
    <source>
        <dbReference type="Pfam" id="PF12680"/>
    </source>
</evidence>
<accession>K9UMZ4</accession>
<dbReference type="EMBL" id="CP003600">
    <property type="protein sequence ID" value="AFY96477.1"/>
    <property type="molecule type" value="Genomic_DNA"/>
</dbReference>
<dbReference type="InterPro" id="IPR023393">
    <property type="entry name" value="START-like_dom_sf"/>
</dbReference>
<keyword evidence="5" id="KW-1185">Reference proteome</keyword>
<reference evidence="4 5" key="1">
    <citation type="submission" date="2012-05" db="EMBL/GenBank/DDBJ databases">
        <title>Finished chromosome of genome of Chamaesiphon sp. PCC 6605.</title>
        <authorList>
            <consortium name="US DOE Joint Genome Institute"/>
            <person name="Gugger M."/>
            <person name="Coursin T."/>
            <person name="Rippka R."/>
            <person name="Tandeau De Marsac N."/>
            <person name="Huntemann M."/>
            <person name="Wei C.-L."/>
            <person name="Han J."/>
            <person name="Detter J.C."/>
            <person name="Han C."/>
            <person name="Tapia R."/>
            <person name="Chen A."/>
            <person name="Kyrpides N."/>
            <person name="Mavromatis K."/>
            <person name="Markowitz V."/>
            <person name="Szeto E."/>
            <person name="Ivanova N."/>
            <person name="Pagani I."/>
            <person name="Pati A."/>
            <person name="Goodwin L."/>
            <person name="Nordberg H.P."/>
            <person name="Cantor M.N."/>
            <person name="Hua S.X."/>
            <person name="Woyke T."/>
            <person name="Kerfeld C.A."/>
        </authorList>
    </citation>
    <scope>NUCLEOTIDE SEQUENCE [LARGE SCALE GENOMIC DNA]</scope>
    <source>
        <strain evidence="5">ATCC 27169 / PCC 6605</strain>
    </source>
</reference>
<dbReference type="InterPro" id="IPR032710">
    <property type="entry name" value="NTF2-like_dom_sf"/>
</dbReference>
<feature type="domain" description="SnoaL-like" evidence="3">
    <location>
        <begin position="196"/>
        <end position="297"/>
    </location>
</feature>
<evidence type="ECO:0000256" key="1">
    <source>
        <dbReference type="ARBA" id="ARBA00006817"/>
    </source>
</evidence>
<comment type="similarity">
    <text evidence="1">Belongs to the AHA1 family.</text>
</comment>
<organism evidence="4 5">
    <name type="scientific">Chamaesiphon minutus (strain ATCC 27169 / PCC 6605)</name>
    <dbReference type="NCBI Taxonomy" id="1173020"/>
    <lineage>
        <taxon>Bacteria</taxon>
        <taxon>Bacillati</taxon>
        <taxon>Cyanobacteriota</taxon>
        <taxon>Cyanophyceae</taxon>
        <taxon>Gomontiellales</taxon>
        <taxon>Chamaesiphonaceae</taxon>
        <taxon>Chamaesiphon</taxon>
    </lineage>
</organism>
<dbReference type="eggNOG" id="COG3832">
    <property type="taxonomic scope" value="Bacteria"/>
</dbReference>
<dbReference type="Proteomes" id="UP000010366">
    <property type="component" value="Chromosome"/>
</dbReference>
<dbReference type="KEGG" id="cmp:Cha6605_5604"/>
<dbReference type="AlphaFoldDB" id="K9UMZ4"/>
<proteinExistence type="inferred from homology"/>
<dbReference type="Gene3D" id="3.30.530.20">
    <property type="match status" value="1"/>
</dbReference>
<dbReference type="SUPFAM" id="SSF55961">
    <property type="entry name" value="Bet v1-like"/>
    <property type="match status" value="1"/>
</dbReference>
<dbReference type="InterPro" id="IPR013538">
    <property type="entry name" value="ASHA1/2-like_C"/>
</dbReference>
<sequence length="319" mass="36425">MSQEIVLETFYPHPPERVWQALTDRRALSVWMMDNNFEARLGHQFRFQSRPLPGLEVTIYCQVLEVEAPTRLVYSWKEHPSDTPSRVIWTLFPVAGGTQVRLVHRATGSVSIPGFGLPNPVGVASPAENRSLYREIDSRFTSAIAIAHPFQIASSTSKDGLYQCSGFLNYQTNWHYWLHQKLPGVLTMSSDRQLLQTLYTAFNNHELETIVEVMHPDVKWANGVEGGFVYGRDAVREYWTNQYNVIQVQLEALKFETDEHNRNVVTVHQIVRDLQGNLLADMTVKQIFTMDNGSIVLYEIGETETIQETIQQTKAAKAQ</sequence>
<dbReference type="SUPFAM" id="SSF54427">
    <property type="entry name" value="NTF2-like"/>
    <property type="match status" value="1"/>
</dbReference>
<dbReference type="HOGENOM" id="CLU_870672_0_0_3"/>
<dbReference type="RefSeq" id="WP_015162558.1">
    <property type="nucleotide sequence ID" value="NC_019697.1"/>
</dbReference>
<dbReference type="InterPro" id="IPR037401">
    <property type="entry name" value="SnoaL-like"/>
</dbReference>
<dbReference type="Pfam" id="PF08327">
    <property type="entry name" value="AHSA1"/>
    <property type="match status" value="1"/>
</dbReference>
<feature type="domain" description="Activator of Hsp90 ATPase homologue 1/2-like C-terminal" evidence="2">
    <location>
        <begin position="13"/>
        <end position="107"/>
    </location>
</feature>
<dbReference type="Pfam" id="PF12680">
    <property type="entry name" value="SnoaL_2"/>
    <property type="match status" value="1"/>
</dbReference>
<dbReference type="OrthoDB" id="1353852at2"/>
<dbReference type="Gene3D" id="3.10.450.50">
    <property type="match status" value="1"/>
</dbReference>
<evidence type="ECO:0000313" key="4">
    <source>
        <dbReference type="EMBL" id="AFY96477.1"/>
    </source>
</evidence>
<gene>
    <name evidence="4" type="ORF">Cha6605_5604</name>
</gene>
<protein>
    <submittedName>
        <fullName evidence="4">Uncharacterized protein</fullName>
    </submittedName>
</protein>
<name>K9UMZ4_CHAP6</name>
<dbReference type="STRING" id="1173020.Cha6605_5604"/>
<dbReference type="CDD" id="cd07814">
    <property type="entry name" value="SRPBCC_CalC_Aha1-like"/>
    <property type="match status" value="1"/>
</dbReference>
<evidence type="ECO:0000259" key="2">
    <source>
        <dbReference type="Pfam" id="PF08327"/>
    </source>
</evidence>
<evidence type="ECO:0000313" key="5">
    <source>
        <dbReference type="Proteomes" id="UP000010366"/>
    </source>
</evidence>